<organism evidence="4 5">
    <name type="scientific">Corynebacterium jeddahense</name>
    <dbReference type="NCBI Taxonomy" id="1414719"/>
    <lineage>
        <taxon>Bacteria</taxon>
        <taxon>Bacillati</taxon>
        <taxon>Actinomycetota</taxon>
        <taxon>Actinomycetes</taxon>
        <taxon>Mycobacteriales</taxon>
        <taxon>Corynebacteriaceae</taxon>
        <taxon>Corynebacterium</taxon>
    </lineage>
</organism>
<dbReference type="Pfam" id="PF08338">
    <property type="entry name" value="DUF1731"/>
    <property type="match status" value="1"/>
</dbReference>
<dbReference type="Pfam" id="PF01370">
    <property type="entry name" value="Epimerase"/>
    <property type="match status" value="1"/>
</dbReference>
<evidence type="ECO:0000313" key="5">
    <source>
        <dbReference type="Proteomes" id="UP001218071"/>
    </source>
</evidence>
<protein>
    <submittedName>
        <fullName evidence="4">Epimerase family protein</fullName>
    </submittedName>
</protein>
<proteinExistence type="inferred from homology"/>
<evidence type="ECO:0000259" key="2">
    <source>
        <dbReference type="Pfam" id="PF01370"/>
    </source>
</evidence>
<reference evidence="4 5" key="1">
    <citation type="submission" date="2020-10" db="EMBL/GenBank/DDBJ databases">
        <title>Complete genome sequence of Corynebacterium jeddahense DSM 45997, type strain of Corynebacterium jeddahense.</title>
        <authorList>
            <person name="Busche T."/>
            <person name="Kalinowski J."/>
            <person name="Ruckert C."/>
        </authorList>
    </citation>
    <scope>NUCLEOTIDE SEQUENCE [LARGE SCALE GENOMIC DNA]</scope>
    <source>
        <strain evidence="4 5">DSM 45997</strain>
    </source>
</reference>
<sequence>MGIHAETTLPFDRGTVWRWHTRPGAVTRLTPGFVPMRVEREAASLRSGTTVFSLPAGRWVARHDPDGYVAGRMFTDTTVWWRHEHRFEESAEGTLLIDDVTAPIPEAALRPAWAYRQRQLLEDLTFLASLPDAAPLTVAMNGASGLVGTHLRAQLTTAGHAVVPLVRGAAGPGERHWDPNHPAPDLLDGVDAVVHLAGEPIMGRFTDEKKRRIADSRIGPTRELARLAADAGVGAFVSASAVGYYGTSAGAAPHTEAAGPGEGFLAEVCAAWEDASRIDGLRTVNIRTGLALSGAGGLLPVLARSVRAGLTAQFGRGDFWMSWVALDDLTDIYIRALFDGTVAGPVNATAPEPVTNAEMSAQLARLLHRPDLLAIPTLGPKLLLGAEGARELALADQRVVPAAAASRGWRFRYPTLDAALRHELGKEQLLVSQA</sequence>
<dbReference type="InterPro" id="IPR010099">
    <property type="entry name" value="SDR39U1"/>
</dbReference>
<dbReference type="SUPFAM" id="SSF51735">
    <property type="entry name" value="NAD(P)-binding Rossmann-fold domains"/>
    <property type="match status" value="1"/>
</dbReference>
<dbReference type="InterPro" id="IPR036291">
    <property type="entry name" value="NAD(P)-bd_dom_sf"/>
</dbReference>
<dbReference type="NCBIfam" id="TIGR01777">
    <property type="entry name" value="yfcH"/>
    <property type="match status" value="1"/>
</dbReference>
<dbReference type="Gene3D" id="3.40.50.720">
    <property type="entry name" value="NAD(P)-binding Rossmann-like Domain"/>
    <property type="match status" value="1"/>
</dbReference>
<evidence type="ECO:0000313" key="4">
    <source>
        <dbReference type="EMBL" id="WCZ38998.1"/>
    </source>
</evidence>
<dbReference type="SUPFAM" id="SSF55961">
    <property type="entry name" value="Bet v1-like"/>
    <property type="match status" value="1"/>
</dbReference>
<comment type="similarity">
    <text evidence="1">Belongs to the NAD(P)-dependent epimerase/dehydratase family. SDR39U1 subfamily.</text>
</comment>
<name>A0ABY7UL11_9CORY</name>
<gene>
    <name evidence="4" type="ORF">CJEDD_06990</name>
</gene>
<feature type="domain" description="DUF1731" evidence="3">
    <location>
        <begin position="375"/>
        <end position="422"/>
    </location>
</feature>
<dbReference type="PANTHER" id="PTHR11092">
    <property type="entry name" value="SUGAR NUCLEOTIDE EPIMERASE RELATED"/>
    <property type="match status" value="1"/>
</dbReference>
<dbReference type="InterPro" id="IPR023393">
    <property type="entry name" value="START-like_dom_sf"/>
</dbReference>
<keyword evidence="5" id="KW-1185">Reference proteome</keyword>
<evidence type="ECO:0000256" key="1">
    <source>
        <dbReference type="ARBA" id="ARBA00009353"/>
    </source>
</evidence>
<accession>A0ABY7UL11</accession>
<feature type="domain" description="NAD-dependent epimerase/dehydratase" evidence="2">
    <location>
        <begin position="141"/>
        <end position="338"/>
    </location>
</feature>
<evidence type="ECO:0000259" key="3">
    <source>
        <dbReference type="Pfam" id="PF08338"/>
    </source>
</evidence>
<dbReference type="InterPro" id="IPR001509">
    <property type="entry name" value="Epimerase_deHydtase"/>
</dbReference>
<dbReference type="PANTHER" id="PTHR11092:SF0">
    <property type="entry name" value="EPIMERASE FAMILY PROTEIN SDR39U1"/>
    <property type="match status" value="1"/>
</dbReference>
<dbReference type="Gene3D" id="3.30.530.20">
    <property type="match status" value="1"/>
</dbReference>
<dbReference type="Proteomes" id="UP001218071">
    <property type="component" value="Chromosome"/>
</dbReference>
<dbReference type="EMBL" id="CP063194">
    <property type="protein sequence ID" value="WCZ38998.1"/>
    <property type="molecule type" value="Genomic_DNA"/>
</dbReference>
<dbReference type="InterPro" id="IPR013549">
    <property type="entry name" value="DUF1731"/>
</dbReference>
<dbReference type="RefSeq" id="WP_042408028.1">
    <property type="nucleotide sequence ID" value="NZ_CBYN010000072.1"/>
</dbReference>